<proteinExistence type="predicted"/>
<dbReference type="EMBL" id="JAHRIP010019384">
    <property type="protein sequence ID" value="MEQ2287203.1"/>
    <property type="molecule type" value="Genomic_DNA"/>
</dbReference>
<comment type="caution">
    <text evidence="1">The sequence shown here is derived from an EMBL/GenBank/DDBJ whole genome shotgun (WGS) entry which is preliminary data.</text>
</comment>
<dbReference type="Proteomes" id="UP001469553">
    <property type="component" value="Unassembled WGS sequence"/>
</dbReference>
<name>A0ABV0Y0B0_9TELE</name>
<protein>
    <submittedName>
        <fullName evidence="1">Uncharacterized protein</fullName>
    </submittedName>
</protein>
<keyword evidence="2" id="KW-1185">Reference proteome</keyword>
<sequence>MMEDFRRSGMEHWVRDWLKMLVKTPASWSPQSLSTLPVTQSGPAAFWGFTALRTGGILLSPSLISCACTVKVWLRRDDRRQPRKGQRSGLPVRHPGDYSGVAGSEVGDVLDSLPHMLTVVAVEILLNPLLVVCLSLSDSPLQSSSSTAVQVPVPGPESAVSLPQHFLDLLVHPGLLVGKHPNVPVHCDGVNTVLDVAEHC</sequence>
<evidence type="ECO:0000313" key="1">
    <source>
        <dbReference type="EMBL" id="MEQ2287203.1"/>
    </source>
</evidence>
<reference evidence="1 2" key="1">
    <citation type="submission" date="2021-06" db="EMBL/GenBank/DDBJ databases">
        <authorList>
            <person name="Palmer J.M."/>
        </authorList>
    </citation>
    <scope>NUCLEOTIDE SEQUENCE [LARGE SCALE GENOMIC DNA]</scope>
    <source>
        <strain evidence="1 2">AS_MEX2019</strain>
        <tissue evidence="1">Muscle</tissue>
    </source>
</reference>
<accession>A0ABV0Y0B0</accession>
<evidence type="ECO:0000313" key="2">
    <source>
        <dbReference type="Proteomes" id="UP001469553"/>
    </source>
</evidence>
<gene>
    <name evidence="1" type="ORF">AMECASPLE_010038</name>
</gene>
<organism evidence="1 2">
    <name type="scientific">Ameca splendens</name>
    <dbReference type="NCBI Taxonomy" id="208324"/>
    <lineage>
        <taxon>Eukaryota</taxon>
        <taxon>Metazoa</taxon>
        <taxon>Chordata</taxon>
        <taxon>Craniata</taxon>
        <taxon>Vertebrata</taxon>
        <taxon>Euteleostomi</taxon>
        <taxon>Actinopterygii</taxon>
        <taxon>Neopterygii</taxon>
        <taxon>Teleostei</taxon>
        <taxon>Neoteleostei</taxon>
        <taxon>Acanthomorphata</taxon>
        <taxon>Ovalentaria</taxon>
        <taxon>Atherinomorphae</taxon>
        <taxon>Cyprinodontiformes</taxon>
        <taxon>Goodeidae</taxon>
        <taxon>Ameca</taxon>
    </lineage>
</organism>